<proteinExistence type="predicted"/>
<evidence type="ECO:0000256" key="2">
    <source>
        <dbReference type="SAM" id="Phobius"/>
    </source>
</evidence>
<protein>
    <submittedName>
        <fullName evidence="3">DUF2637 domain-containing protein</fullName>
    </submittedName>
</protein>
<keyword evidence="4" id="KW-1185">Reference proteome</keyword>
<evidence type="ECO:0000256" key="1">
    <source>
        <dbReference type="SAM" id="MobiDB-lite"/>
    </source>
</evidence>
<dbReference type="InterPro" id="IPR021235">
    <property type="entry name" value="DUF2637"/>
</dbReference>
<dbReference type="Proteomes" id="UP000677913">
    <property type="component" value="Unassembled WGS sequence"/>
</dbReference>
<keyword evidence="2" id="KW-0472">Membrane</keyword>
<keyword evidence="2" id="KW-1133">Transmembrane helix</keyword>
<keyword evidence="2" id="KW-0812">Transmembrane</keyword>
<feature type="transmembrane region" description="Helical" evidence="2">
    <location>
        <begin position="70"/>
        <end position="91"/>
    </location>
</feature>
<reference evidence="3" key="1">
    <citation type="submission" date="2021-04" db="EMBL/GenBank/DDBJ databases">
        <title>Genome based classification of Actinospica acidithermotolerans sp. nov., an actinobacterium isolated from an Indonesian hot spring.</title>
        <authorList>
            <person name="Kusuma A.B."/>
            <person name="Putra K.E."/>
            <person name="Nafisah S."/>
            <person name="Loh J."/>
            <person name="Nouioui I."/>
            <person name="Goodfellow M."/>
        </authorList>
    </citation>
    <scope>NUCLEOTIDE SEQUENCE</scope>
    <source>
        <strain evidence="3">DSM 45618</strain>
    </source>
</reference>
<name>A0A8J7WQN1_9ACTN</name>
<accession>A0A8J7WQN1</accession>
<dbReference type="RefSeq" id="WP_211472092.1">
    <property type="nucleotide sequence ID" value="NZ_JAGSXH010000186.1"/>
</dbReference>
<evidence type="ECO:0000313" key="3">
    <source>
        <dbReference type="EMBL" id="MBS2966731.1"/>
    </source>
</evidence>
<comment type="caution">
    <text evidence="3">The sequence shown here is derived from an EMBL/GenBank/DDBJ whole genome shotgun (WGS) entry which is preliminary data.</text>
</comment>
<evidence type="ECO:0000313" key="4">
    <source>
        <dbReference type="Proteomes" id="UP000677913"/>
    </source>
</evidence>
<dbReference type="EMBL" id="JAGSXH010000186">
    <property type="protein sequence ID" value="MBS2966731.1"/>
    <property type="molecule type" value="Genomic_DNA"/>
</dbReference>
<dbReference type="Pfam" id="PF10935">
    <property type="entry name" value="DUF2637"/>
    <property type="match status" value="1"/>
</dbReference>
<feature type="compositionally biased region" description="Pro residues" evidence="1">
    <location>
        <begin position="133"/>
        <end position="145"/>
    </location>
</feature>
<feature type="compositionally biased region" description="Low complexity" evidence="1">
    <location>
        <begin position="123"/>
        <end position="132"/>
    </location>
</feature>
<sequence length="234" mass="24172">MSALRRISDGVLFQAVLTGSLSFSHIHDLAAAHGQGGWKAWLYPLSVDLLTVAAYRKLTTARSASAPAGLAWCAFLLGLAASLAANILGAWQNPDRLVAVALGVWPAVAFLVCTLLTHDPTPASAPATASAPAPTPTDAPAPAPAARPVDTAPAPRPVVVEQVASPAPAAPAEPVPALPEVSPKFLEWARRVAEQHQREHGAPIDLGTLRTRLKVNEPLARAVHAHLSTGTAGA</sequence>
<organism evidence="3 4">
    <name type="scientific">Actinocrinis puniceicyclus</name>
    <dbReference type="NCBI Taxonomy" id="977794"/>
    <lineage>
        <taxon>Bacteria</taxon>
        <taxon>Bacillati</taxon>
        <taxon>Actinomycetota</taxon>
        <taxon>Actinomycetes</taxon>
        <taxon>Catenulisporales</taxon>
        <taxon>Actinospicaceae</taxon>
        <taxon>Actinocrinis</taxon>
    </lineage>
</organism>
<feature type="transmembrane region" description="Helical" evidence="2">
    <location>
        <begin position="97"/>
        <end position="116"/>
    </location>
</feature>
<feature type="region of interest" description="Disordered" evidence="1">
    <location>
        <begin position="123"/>
        <end position="152"/>
    </location>
</feature>
<gene>
    <name evidence="3" type="ORF">KGA66_27085</name>
</gene>
<dbReference type="AlphaFoldDB" id="A0A8J7WQN1"/>